<dbReference type="InterPro" id="IPR019775">
    <property type="entry name" value="WD40_repeat_CS"/>
</dbReference>
<dbReference type="PANTHER" id="PTHR13720">
    <property type="entry name" value="WD-40 REPEAT PROTEIN"/>
    <property type="match status" value="1"/>
</dbReference>
<dbReference type="AlphaFoldDB" id="A0AB34IVE7"/>
<dbReference type="InterPro" id="IPR020472">
    <property type="entry name" value="WD40_PAC1"/>
</dbReference>
<dbReference type="CDD" id="cd00200">
    <property type="entry name" value="WD40"/>
    <property type="match status" value="1"/>
</dbReference>
<dbReference type="EMBL" id="JBGBPQ010000019">
    <property type="protein sequence ID" value="KAL1504970.1"/>
    <property type="molecule type" value="Genomic_DNA"/>
</dbReference>
<dbReference type="Pfam" id="PF21031">
    <property type="entry name" value="WDR54"/>
    <property type="match status" value="1"/>
</dbReference>
<feature type="domain" description="WD repeat-containing protein 54 beta-propeller" evidence="4">
    <location>
        <begin position="319"/>
        <end position="471"/>
    </location>
</feature>
<comment type="caution">
    <text evidence="5">The sequence shown here is derived from an EMBL/GenBank/DDBJ whole genome shotgun (WGS) entry which is preliminary data.</text>
</comment>
<keyword evidence="6" id="KW-1185">Reference proteome</keyword>
<feature type="repeat" description="WD" evidence="3">
    <location>
        <begin position="438"/>
        <end position="479"/>
    </location>
</feature>
<evidence type="ECO:0000256" key="3">
    <source>
        <dbReference type="PROSITE-ProRule" id="PRU00221"/>
    </source>
</evidence>
<dbReference type="InterPro" id="IPR001680">
    <property type="entry name" value="WD40_rpt"/>
</dbReference>
<dbReference type="PROSITE" id="PS50294">
    <property type="entry name" value="WD_REPEATS_REGION"/>
    <property type="match status" value="4"/>
</dbReference>
<evidence type="ECO:0000256" key="1">
    <source>
        <dbReference type="ARBA" id="ARBA00022574"/>
    </source>
</evidence>
<dbReference type="Proteomes" id="UP001515480">
    <property type="component" value="Unassembled WGS sequence"/>
</dbReference>
<dbReference type="InterPro" id="IPR015943">
    <property type="entry name" value="WD40/YVTN_repeat-like_dom_sf"/>
</dbReference>
<proteinExistence type="predicted"/>
<dbReference type="InterPro" id="IPR050630">
    <property type="entry name" value="WD_repeat_EMAP"/>
</dbReference>
<dbReference type="PRINTS" id="PR00320">
    <property type="entry name" value="GPROTEINBRPT"/>
</dbReference>
<feature type="repeat" description="WD" evidence="3">
    <location>
        <begin position="480"/>
        <end position="521"/>
    </location>
</feature>
<keyword evidence="1 3" id="KW-0853">WD repeat</keyword>
<dbReference type="Pfam" id="PF00400">
    <property type="entry name" value="WD40"/>
    <property type="match status" value="6"/>
</dbReference>
<dbReference type="PROSITE" id="PS00678">
    <property type="entry name" value="WD_REPEATS_1"/>
    <property type="match status" value="2"/>
</dbReference>
<evidence type="ECO:0000313" key="5">
    <source>
        <dbReference type="EMBL" id="KAL1504970.1"/>
    </source>
</evidence>
<evidence type="ECO:0000256" key="2">
    <source>
        <dbReference type="ARBA" id="ARBA00022737"/>
    </source>
</evidence>
<dbReference type="SUPFAM" id="SSF50978">
    <property type="entry name" value="WD40 repeat-like"/>
    <property type="match status" value="2"/>
</dbReference>
<dbReference type="Gene3D" id="2.130.10.10">
    <property type="entry name" value="YVTN repeat-like/Quinoprotein amine dehydrogenase"/>
    <property type="match status" value="3"/>
</dbReference>
<dbReference type="InterPro" id="IPR049546">
    <property type="entry name" value="WDR54_beta_prop"/>
</dbReference>
<evidence type="ECO:0000259" key="4">
    <source>
        <dbReference type="Pfam" id="PF21031"/>
    </source>
</evidence>
<keyword evidence="2" id="KW-0677">Repeat</keyword>
<organism evidence="5 6">
    <name type="scientific">Prymnesium parvum</name>
    <name type="common">Toxic golden alga</name>
    <dbReference type="NCBI Taxonomy" id="97485"/>
    <lineage>
        <taxon>Eukaryota</taxon>
        <taxon>Haptista</taxon>
        <taxon>Haptophyta</taxon>
        <taxon>Prymnesiophyceae</taxon>
        <taxon>Prymnesiales</taxon>
        <taxon>Prymnesiaceae</taxon>
        <taxon>Prymnesium</taxon>
    </lineage>
</organism>
<feature type="repeat" description="WD" evidence="3">
    <location>
        <begin position="608"/>
        <end position="644"/>
    </location>
</feature>
<dbReference type="PANTHER" id="PTHR13720:SF39">
    <property type="entry name" value="F-BOX DOMAIN-CONTAINING PROTEIN"/>
    <property type="match status" value="1"/>
</dbReference>
<evidence type="ECO:0000313" key="6">
    <source>
        <dbReference type="Proteomes" id="UP001515480"/>
    </source>
</evidence>
<dbReference type="GO" id="GO:0005929">
    <property type="term" value="C:cilium"/>
    <property type="evidence" value="ECO:0007669"/>
    <property type="project" value="UniProtKB-ARBA"/>
</dbReference>
<accession>A0AB34IVE7</accession>
<feature type="repeat" description="WD" evidence="3">
    <location>
        <begin position="343"/>
        <end position="384"/>
    </location>
</feature>
<reference evidence="5 6" key="1">
    <citation type="journal article" date="2024" name="Science">
        <title>Giant polyketide synthase enzymes in the biosynthesis of giant marine polyether toxins.</title>
        <authorList>
            <person name="Fallon T.R."/>
            <person name="Shende V.V."/>
            <person name="Wierzbicki I.H."/>
            <person name="Pendleton A.L."/>
            <person name="Watervoot N.F."/>
            <person name="Auber R.P."/>
            <person name="Gonzalez D.J."/>
            <person name="Wisecaver J.H."/>
            <person name="Moore B.S."/>
        </authorList>
    </citation>
    <scope>NUCLEOTIDE SEQUENCE [LARGE SCALE GENOMIC DNA]</scope>
    <source>
        <strain evidence="5 6">12B1</strain>
    </source>
</reference>
<name>A0AB34IVE7_PRYPA</name>
<dbReference type="PROSITE" id="PS50082">
    <property type="entry name" value="WD_REPEATS_2"/>
    <property type="match status" value="5"/>
</dbReference>
<dbReference type="SMART" id="SM00320">
    <property type="entry name" value="WD40"/>
    <property type="match status" value="10"/>
</dbReference>
<protein>
    <recommendedName>
        <fullName evidence="4">WD repeat-containing protein 54 beta-propeller domain-containing protein</fullName>
    </recommendedName>
</protein>
<sequence>MALELEHMVGFNGAARTPLHVHPNGSDLVYAQGGCVVISDLRDPHNQSFLRGHDDMVTCLAMSSSGRLLASGQAGDNSDVIVWDFETKREVYRLQEHDHGVVAVEMSADERFLLTVGNERDRKLVVWDLLTGCIVVIKSNVKVMSTCACWGGRKKDAKRRETTQYQLATGGASHLSYWTFDPMAGTLAAEDCSLGNQVRTFCSLAFSHDGEYVFAGSASGDFIAVHVKYKTLHSITAACSNGVQSIVALRSEMGDRVIVGGGDGTVSIFEGLRDGANHCRAYNRGRISSSTIQLSGRVNALQLLHPAATGTDPVRLLGGTDHGCIYSVEMAFDGGEARKSLLLESHPAPIRAVAYPPDPTGNDAANASSLFATCSDDGTVRVWDAVDYRVLAKAVCQPQKTGCPTSLAFSGEVMFTGWEDGKIRAHEAEHGNLLWEIAECHRGGVTALALSNNLKFLVSGGEEGEVRVWEIRTREMFLHLKHHKAAVTSLQLFADDTHVLSAGRDRSIYLWDLHAQARAQSYDQRMGAVNCIAIHPDQTQLLSVGQERKVSFWDLRQTTPVSMIDVGRPSSEQLCVAINREGSMFAAAGVDCTVRLWRLQDATLLCEGSGHSGAVRSLLFSPDSKQLVSVGNDGGILIWNVFPE</sequence>
<feature type="repeat" description="WD" evidence="3">
    <location>
        <begin position="522"/>
        <end position="563"/>
    </location>
</feature>
<dbReference type="InterPro" id="IPR036322">
    <property type="entry name" value="WD40_repeat_dom_sf"/>
</dbReference>
<gene>
    <name evidence="5" type="ORF">AB1Y20_008737</name>
</gene>